<dbReference type="KEGG" id="cyj:Cyan7822_0836"/>
<evidence type="ECO:0000256" key="3">
    <source>
        <dbReference type="SAM" id="SignalP"/>
    </source>
</evidence>
<dbReference type="Gene3D" id="2.40.50.100">
    <property type="match status" value="2"/>
</dbReference>
<keyword evidence="6" id="KW-1185">Reference proteome</keyword>
<dbReference type="Proteomes" id="UP000008206">
    <property type="component" value="Chromosome"/>
</dbReference>
<dbReference type="Gene3D" id="1.10.287.470">
    <property type="entry name" value="Helix hairpin bin"/>
    <property type="match status" value="1"/>
</dbReference>
<proteinExistence type="inferred from homology"/>
<dbReference type="SUPFAM" id="SSF111369">
    <property type="entry name" value="HlyD-like secretion proteins"/>
    <property type="match status" value="3"/>
</dbReference>
<evidence type="ECO:0000259" key="4">
    <source>
        <dbReference type="Pfam" id="PF25917"/>
    </source>
</evidence>
<dbReference type="STRING" id="497965.Cyan7822_0836"/>
<sequence length="474" mass="51339">MNQNNILISRQLVGTMVVLSLFTTACAKEQETATAPKAIPVKLQTLESATLIDSTQYVGYLESQSRVALAPKTEGRIIRLFVKEGDQVSKGQKIAQLEPTKQEEDVNSAASTVQSRIAALTQAQADFRQTQAQRDSAKADIARFQADLANAEANARSKEADLQRATAEEDLAKINYGRAEFLVKEGVQPQQDLDNNTRNLNTAKANVESARKIRDAALASVQAAEGALQAAINNLQAANERVKAAQSVVKQAQANIGEAQGQLGSINQNLIYNTVFAPIDGFVGDFNQKKNGDYIKTGEELTTITDNKVFLLNINIPTEHYNRLRIGLPVQLINADGTPRIKGEVSFISPLANENAQAILVKVTFRNDGSLRNNQYVRAKVIWDQKPGVLVPTTAVTKLGGQSFVFVAENADTKDGKTSLVAKQKPITVGTIQGQAYQVLGGVNVGDKIAVSRILDLKDNTPISTETLESQKVQ</sequence>
<dbReference type="GO" id="GO:1990281">
    <property type="term" value="C:efflux pump complex"/>
    <property type="evidence" value="ECO:0007669"/>
    <property type="project" value="TreeGrafter"/>
</dbReference>
<evidence type="ECO:0000313" key="5">
    <source>
        <dbReference type="EMBL" id="ADN12858.1"/>
    </source>
</evidence>
<evidence type="ECO:0000313" key="6">
    <source>
        <dbReference type="Proteomes" id="UP000008206"/>
    </source>
</evidence>
<dbReference type="InterPro" id="IPR006143">
    <property type="entry name" value="RND_pump_MFP"/>
</dbReference>
<dbReference type="InterPro" id="IPR058625">
    <property type="entry name" value="MdtA-like_BSH"/>
</dbReference>
<dbReference type="Gene3D" id="2.40.30.170">
    <property type="match status" value="1"/>
</dbReference>
<feature type="domain" description="Multidrug resistance protein MdtA-like barrel-sandwich hybrid" evidence="4">
    <location>
        <begin position="67"/>
        <end position="306"/>
    </location>
</feature>
<reference evidence="6" key="1">
    <citation type="journal article" date="2011" name="MBio">
        <title>Novel metabolic attributes of the genus Cyanothece, comprising a group of unicellular nitrogen-fixing Cyanobacteria.</title>
        <authorList>
            <person name="Bandyopadhyay A."/>
            <person name="Elvitigala T."/>
            <person name="Welsh E."/>
            <person name="Stockel J."/>
            <person name="Liberton M."/>
            <person name="Min H."/>
            <person name="Sherman L.A."/>
            <person name="Pakrasi H.B."/>
        </authorList>
    </citation>
    <scope>NUCLEOTIDE SEQUENCE [LARGE SCALE GENOMIC DNA]</scope>
    <source>
        <strain evidence="6">PCC 7822</strain>
    </source>
</reference>
<dbReference type="NCBIfam" id="TIGR01730">
    <property type="entry name" value="RND_mfp"/>
    <property type="match status" value="1"/>
</dbReference>
<feature type="signal peptide" evidence="3">
    <location>
        <begin position="1"/>
        <end position="27"/>
    </location>
</feature>
<protein>
    <submittedName>
        <fullName evidence="5">Efflux transporter, RND family, MFP subunit</fullName>
    </submittedName>
</protein>
<feature type="coiled-coil region" evidence="2">
    <location>
        <begin position="120"/>
        <end position="269"/>
    </location>
</feature>
<dbReference type="RefSeq" id="WP_013320968.1">
    <property type="nucleotide sequence ID" value="NC_014501.1"/>
</dbReference>
<dbReference type="AlphaFoldDB" id="E0UCA1"/>
<keyword evidence="2" id="KW-0175">Coiled coil</keyword>
<organism evidence="5 6">
    <name type="scientific">Gloeothece verrucosa (strain PCC 7822)</name>
    <name type="common">Cyanothece sp. (strain PCC 7822)</name>
    <dbReference type="NCBI Taxonomy" id="497965"/>
    <lineage>
        <taxon>Bacteria</taxon>
        <taxon>Bacillati</taxon>
        <taxon>Cyanobacteriota</taxon>
        <taxon>Cyanophyceae</taxon>
        <taxon>Oscillatoriophycideae</taxon>
        <taxon>Chroococcales</taxon>
        <taxon>Aphanothecaceae</taxon>
        <taxon>Gloeothece</taxon>
        <taxon>Gloeothece verrucosa</taxon>
    </lineage>
</organism>
<dbReference type="OrthoDB" id="5379451at2"/>
<comment type="similarity">
    <text evidence="1">Belongs to the membrane fusion protein (MFP) (TC 8.A.1) family.</text>
</comment>
<keyword evidence="3" id="KW-0732">Signal</keyword>
<name>E0UCA1_GLOV7</name>
<gene>
    <name evidence="5" type="ordered locus">Cyan7822_0836</name>
</gene>
<dbReference type="PANTHER" id="PTHR30469:SF39">
    <property type="entry name" value="SLL0180 PROTEIN"/>
    <property type="match status" value="1"/>
</dbReference>
<dbReference type="eggNOG" id="COG0845">
    <property type="taxonomic scope" value="Bacteria"/>
</dbReference>
<dbReference type="GO" id="GO:0015562">
    <property type="term" value="F:efflux transmembrane transporter activity"/>
    <property type="evidence" value="ECO:0007669"/>
    <property type="project" value="TreeGrafter"/>
</dbReference>
<evidence type="ECO:0000256" key="1">
    <source>
        <dbReference type="ARBA" id="ARBA00009477"/>
    </source>
</evidence>
<dbReference type="HOGENOM" id="CLU_018816_1_2_3"/>
<feature type="chain" id="PRO_5003141205" evidence="3">
    <location>
        <begin position="28"/>
        <end position="474"/>
    </location>
</feature>
<accession>E0UCA1</accession>
<dbReference type="Gene3D" id="2.40.420.20">
    <property type="match status" value="1"/>
</dbReference>
<dbReference type="Pfam" id="PF25917">
    <property type="entry name" value="BSH_RND"/>
    <property type="match status" value="1"/>
</dbReference>
<evidence type="ECO:0000256" key="2">
    <source>
        <dbReference type="SAM" id="Coils"/>
    </source>
</evidence>
<dbReference type="EMBL" id="CP002198">
    <property type="protein sequence ID" value="ADN12858.1"/>
    <property type="molecule type" value="Genomic_DNA"/>
</dbReference>
<dbReference type="PANTHER" id="PTHR30469">
    <property type="entry name" value="MULTIDRUG RESISTANCE PROTEIN MDTA"/>
    <property type="match status" value="1"/>
</dbReference>